<feature type="domain" description="HTH gntR-type" evidence="4">
    <location>
        <begin position="4"/>
        <end position="72"/>
    </location>
</feature>
<dbReference type="PANTHER" id="PTHR30146">
    <property type="entry name" value="LACI-RELATED TRANSCRIPTIONAL REPRESSOR"/>
    <property type="match status" value="1"/>
</dbReference>
<dbReference type="InterPro" id="IPR001761">
    <property type="entry name" value="Peripla_BP/Lac1_sug-bd_dom"/>
</dbReference>
<dbReference type="InterPro" id="IPR036388">
    <property type="entry name" value="WH-like_DNA-bd_sf"/>
</dbReference>
<dbReference type="PROSITE" id="PS50949">
    <property type="entry name" value="HTH_GNTR"/>
    <property type="match status" value="1"/>
</dbReference>
<keyword evidence="2" id="KW-0238">DNA-binding</keyword>
<keyword evidence="1" id="KW-0805">Transcription regulation</keyword>
<dbReference type="CDD" id="cd07377">
    <property type="entry name" value="WHTH_GntR"/>
    <property type="match status" value="1"/>
</dbReference>
<proteinExistence type="predicted"/>
<dbReference type="PANTHER" id="PTHR30146:SF109">
    <property type="entry name" value="HTH-TYPE TRANSCRIPTIONAL REGULATOR GALS"/>
    <property type="match status" value="1"/>
</dbReference>
<dbReference type="GO" id="GO:0000976">
    <property type="term" value="F:transcription cis-regulatory region binding"/>
    <property type="evidence" value="ECO:0007669"/>
    <property type="project" value="TreeGrafter"/>
</dbReference>
<keyword evidence="6" id="KW-1185">Reference proteome</keyword>
<keyword evidence="3" id="KW-0804">Transcription</keyword>
<dbReference type="EMBL" id="JACRSY010000039">
    <property type="protein sequence ID" value="MBC8581169.1"/>
    <property type="molecule type" value="Genomic_DNA"/>
</dbReference>
<evidence type="ECO:0000256" key="3">
    <source>
        <dbReference type="ARBA" id="ARBA00023163"/>
    </source>
</evidence>
<dbReference type="PRINTS" id="PR00035">
    <property type="entry name" value="HTHGNTR"/>
</dbReference>
<dbReference type="SUPFAM" id="SSF46785">
    <property type="entry name" value="Winged helix' DNA-binding domain"/>
    <property type="match status" value="1"/>
</dbReference>
<dbReference type="GO" id="GO:0003700">
    <property type="term" value="F:DNA-binding transcription factor activity"/>
    <property type="evidence" value="ECO:0007669"/>
    <property type="project" value="InterPro"/>
</dbReference>
<sequence length="355" mass="40150">MPGEPLYMSMRKYLLEIIENNKHTPDFKLPSENQLALKFNASRITAKNAILSLEKDGLIYRKQGKGTFIAPKASEFERLKSEKQNPMICFIVPGVGGKFIGKIQEGIQAFALLHNLNLSIMVTGGNQKTEEEMIRAATQNNCKGLIIYPSDNNVYNKEILKLSLNNFPVVLVDRYLTGLDLSYVACDHFTAAYHGTQHLIEKGHTRIGFMSQDPHLVSSVLERSRGYQKALIDHVGGFDSKLQLICDHTAPDFAETFDRYLKSNPDLTALITTSTGYGLKIVPFLQEQGIRIPEDLALMLFDNEFEDYLHLLSFRPLIIDQNPFDIGVKAGELLYRLLYKNPKPKKVLLKETIIE</sequence>
<dbReference type="Proteomes" id="UP000655830">
    <property type="component" value="Unassembled WGS sequence"/>
</dbReference>
<dbReference type="Pfam" id="PF00392">
    <property type="entry name" value="GntR"/>
    <property type="match status" value="1"/>
</dbReference>
<evidence type="ECO:0000313" key="5">
    <source>
        <dbReference type="EMBL" id="MBC8581169.1"/>
    </source>
</evidence>
<gene>
    <name evidence="5" type="ORF">H8718_16750</name>
</gene>
<name>A0A926IFL5_9FIRM</name>
<dbReference type="InterPro" id="IPR000524">
    <property type="entry name" value="Tscrpt_reg_HTH_GntR"/>
</dbReference>
<reference evidence="5" key="1">
    <citation type="submission" date="2020-08" db="EMBL/GenBank/DDBJ databases">
        <title>Genome public.</title>
        <authorList>
            <person name="Liu C."/>
            <person name="Sun Q."/>
        </authorList>
    </citation>
    <scope>NUCLEOTIDE SEQUENCE</scope>
    <source>
        <strain evidence="5">NSJ-12</strain>
    </source>
</reference>
<dbReference type="InterPro" id="IPR028082">
    <property type="entry name" value="Peripla_BP_I"/>
</dbReference>
<evidence type="ECO:0000313" key="6">
    <source>
        <dbReference type="Proteomes" id="UP000655830"/>
    </source>
</evidence>
<comment type="caution">
    <text evidence="5">The sequence shown here is derived from an EMBL/GenBank/DDBJ whole genome shotgun (WGS) entry which is preliminary data.</text>
</comment>
<dbReference type="SMART" id="SM00345">
    <property type="entry name" value="HTH_GNTR"/>
    <property type="match status" value="1"/>
</dbReference>
<dbReference type="Pfam" id="PF00532">
    <property type="entry name" value="Peripla_BP_1"/>
    <property type="match status" value="1"/>
</dbReference>
<dbReference type="AlphaFoldDB" id="A0A926IFL5"/>
<dbReference type="Gene3D" id="1.10.10.10">
    <property type="entry name" value="Winged helix-like DNA-binding domain superfamily/Winged helix DNA-binding domain"/>
    <property type="match status" value="1"/>
</dbReference>
<dbReference type="RefSeq" id="WP_177669138.1">
    <property type="nucleotide sequence ID" value="NZ_JACRSY010000039.1"/>
</dbReference>
<protein>
    <submittedName>
        <fullName evidence="5">GntR family transcriptional regulator</fullName>
    </submittedName>
</protein>
<evidence type="ECO:0000256" key="2">
    <source>
        <dbReference type="ARBA" id="ARBA00023125"/>
    </source>
</evidence>
<dbReference type="SUPFAM" id="SSF53822">
    <property type="entry name" value="Periplasmic binding protein-like I"/>
    <property type="match status" value="1"/>
</dbReference>
<organism evidence="5 6">
    <name type="scientific">Zhenhengia yiwuensis</name>
    <dbReference type="NCBI Taxonomy" id="2763666"/>
    <lineage>
        <taxon>Bacteria</taxon>
        <taxon>Bacillati</taxon>
        <taxon>Bacillota</taxon>
        <taxon>Clostridia</taxon>
        <taxon>Lachnospirales</taxon>
        <taxon>Lachnospiraceae</taxon>
        <taxon>Zhenhengia</taxon>
    </lineage>
</organism>
<dbReference type="CDD" id="cd06267">
    <property type="entry name" value="PBP1_LacI_sugar_binding-like"/>
    <property type="match status" value="1"/>
</dbReference>
<dbReference type="Gene3D" id="3.40.50.2300">
    <property type="match status" value="2"/>
</dbReference>
<dbReference type="InterPro" id="IPR036390">
    <property type="entry name" value="WH_DNA-bd_sf"/>
</dbReference>
<accession>A0A926IFL5</accession>
<evidence type="ECO:0000256" key="1">
    <source>
        <dbReference type="ARBA" id="ARBA00023015"/>
    </source>
</evidence>
<evidence type="ECO:0000259" key="4">
    <source>
        <dbReference type="PROSITE" id="PS50949"/>
    </source>
</evidence>